<dbReference type="Pfam" id="PF00780">
    <property type="entry name" value="CNH"/>
    <property type="match status" value="1"/>
</dbReference>
<dbReference type="Gene3D" id="2.30.29.30">
    <property type="entry name" value="Pleckstrin-homology domain (PH domain)/Phosphotyrosine-binding domain (PTB)"/>
    <property type="match status" value="1"/>
</dbReference>
<dbReference type="Proteomes" id="UP001556367">
    <property type="component" value="Unassembled WGS sequence"/>
</dbReference>
<feature type="region of interest" description="Disordered" evidence="2">
    <location>
        <begin position="124"/>
        <end position="143"/>
    </location>
</feature>
<dbReference type="PROSITE" id="PS00741">
    <property type="entry name" value="DH_1"/>
    <property type="match status" value="1"/>
</dbReference>
<evidence type="ECO:0000256" key="1">
    <source>
        <dbReference type="ARBA" id="ARBA00022658"/>
    </source>
</evidence>
<sequence length="1113" mass="122317">MHDHRRPHVDIPTGARPPINPSPSARNPWPIQQAAANRDGDAQHGLANPWDDWTPSTAHPNGGDFDAQFFQPSSHMGSSVYSNRPGTSDGYFQSDGQFNGSVPMSSGARPDSPRIAFPEPQLFRSTSQRSTGPPIHDSDDAFHRTYSYRPPAAAARPGSSLHPNAMSVGHSRSKSDLTGIPALSSGTRVRREPSISSFVSTASSYALGGNEEYSEEYATAESGDDRGLTSELSRLSLDSDQNLALFQRGELPEQDKEWHKLVPPEARDALGKHEVQRQSVLFEIFKSEQDYVADLEAVQEVFVNGLRRASPPIIPRQLLDGFISQVFGNLPDILAHHQRMLAALFERQRDQHPLVQSVADIVLDTALNPEFRNAYTTYIKHYPLAESHHRRELKRNPAYSAFVHAIADASATSSRKHLTQAAPTRATSGSATNRSNTAGSGPPPPPPKSPDLSSINPAQLAQIRKRDLITFLSRPVTRLPRLNLLLSEVLKHTKALDGGGSSEYNDGPRTGVEQHPDIQTLPLILEVVGDLVRETQPGIEAAEGKVRFWTLCENLISRPGEIIDMDLYDESRTLVHDGPVSRRMRLDTGFTGWAELQLALLDNYLLLTKEEKRSNGMMKRLLVSRPLPLSYLRLGSFNAPPETRREKAEVAGGLLDSLRRVDVPLYPFTVFHASSRSTRRYTLYTASEASRKKWERALVDAIGVNHARDEGAMWFAQKSLSEKFFRALSPVAVTSRSVKFTGRVTAAVPFASGGRNFIAVSCTSGIYVGPRGEEKFVKVLNYANPTSIAAIQTLGNKAYNKFLVHYDTNLFSYSLDLLARVALGQAQHNMLDASLERLAGSESHANTGNVLFVRHAVIGQRMLVIYASKRTLGVSLSLNVLEALDAEEAAKKGPRRFSGKGAPVSFTPYGEVGYIPKDAYDLTALVKMIGICTHDGIVIGDPNRFATSQVSVVPEYSQASTNKPMADLKARTDIAKPLGLVRVNDTELLMVYDSIGCYIHKHGKPSRSSGYVKWETTATSYAVKGQFVLLFSPNFIEIREAATTRLVQVIEGTDIRLLHCGPKGAGDDNILVAMREKPDSDAEKIVALEETVEIKSAATPVSGVPSLWDEWDM</sequence>
<dbReference type="InterPro" id="IPR035899">
    <property type="entry name" value="DBL_dom_sf"/>
</dbReference>
<feature type="compositionally biased region" description="Polar residues" evidence="2">
    <location>
        <begin position="70"/>
        <end position="104"/>
    </location>
</feature>
<feature type="region of interest" description="Disordered" evidence="2">
    <location>
        <begin position="413"/>
        <end position="454"/>
    </location>
</feature>
<feature type="domain" description="PH" evidence="3">
    <location>
        <begin position="573"/>
        <end position="703"/>
    </location>
</feature>
<evidence type="ECO:0000313" key="7">
    <source>
        <dbReference type="Proteomes" id="UP001556367"/>
    </source>
</evidence>
<dbReference type="InterPro" id="IPR001849">
    <property type="entry name" value="PH_domain"/>
</dbReference>
<keyword evidence="1" id="KW-0344">Guanine-nucleotide releasing factor</keyword>
<gene>
    <name evidence="6" type="ORF">HGRIS_003941</name>
</gene>
<dbReference type="SUPFAM" id="SSF48065">
    <property type="entry name" value="DBL homology domain (DH-domain)"/>
    <property type="match status" value="1"/>
</dbReference>
<dbReference type="PROSITE" id="PS50003">
    <property type="entry name" value="PH_DOMAIN"/>
    <property type="match status" value="1"/>
</dbReference>
<dbReference type="InterPro" id="IPR011993">
    <property type="entry name" value="PH-like_dom_sf"/>
</dbReference>
<feature type="region of interest" description="Disordered" evidence="2">
    <location>
        <begin position="1"/>
        <end position="111"/>
    </location>
</feature>
<feature type="region of interest" description="Disordered" evidence="2">
    <location>
        <begin position="150"/>
        <end position="182"/>
    </location>
</feature>
<dbReference type="PROSITE" id="PS50219">
    <property type="entry name" value="CNH"/>
    <property type="match status" value="1"/>
</dbReference>
<dbReference type="PANTHER" id="PTHR46572:SF1">
    <property type="entry name" value="RHO1 GUANINE NUCLEOTIDE EXCHANGE FACTOR TUS1"/>
    <property type="match status" value="1"/>
</dbReference>
<keyword evidence="7" id="KW-1185">Reference proteome</keyword>
<dbReference type="InterPro" id="IPR001331">
    <property type="entry name" value="GDS_CDC24_CS"/>
</dbReference>
<dbReference type="EMBL" id="JASNQZ010000007">
    <property type="protein sequence ID" value="KAL0955022.1"/>
    <property type="molecule type" value="Genomic_DNA"/>
</dbReference>
<feature type="compositionally biased region" description="Polar residues" evidence="2">
    <location>
        <begin position="421"/>
        <end position="439"/>
    </location>
</feature>
<dbReference type="Pfam" id="PF00621">
    <property type="entry name" value="RhoGEF"/>
    <property type="match status" value="1"/>
</dbReference>
<evidence type="ECO:0000259" key="3">
    <source>
        <dbReference type="PROSITE" id="PS50003"/>
    </source>
</evidence>
<dbReference type="InterPro" id="IPR052233">
    <property type="entry name" value="Rho-type_GEFs"/>
</dbReference>
<dbReference type="SMART" id="SM00233">
    <property type="entry name" value="PH"/>
    <property type="match status" value="1"/>
</dbReference>
<comment type="caution">
    <text evidence="6">The sequence shown here is derived from an EMBL/GenBank/DDBJ whole genome shotgun (WGS) entry which is preliminary data.</text>
</comment>
<dbReference type="PANTHER" id="PTHR46572">
    <property type="entry name" value="RHO1 GDP-GTP EXCHANGE PROTEIN 1-RELATED"/>
    <property type="match status" value="1"/>
</dbReference>
<evidence type="ECO:0000256" key="2">
    <source>
        <dbReference type="SAM" id="MobiDB-lite"/>
    </source>
</evidence>
<organism evidence="6 7">
    <name type="scientific">Hohenbuehelia grisea</name>
    <dbReference type="NCBI Taxonomy" id="104357"/>
    <lineage>
        <taxon>Eukaryota</taxon>
        <taxon>Fungi</taxon>
        <taxon>Dikarya</taxon>
        <taxon>Basidiomycota</taxon>
        <taxon>Agaricomycotina</taxon>
        <taxon>Agaricomycetes</taxon>
        <taxon>Agaricomycetidae</taxon>
        <taxon>Agaricales</taxon>
        <taxon>Pleurotineae</taxon>
        <taxon>Pleurotaceae</taxon>
        <taxon>Hohenbuehelia</taxon>
    </lineage>
</organism>
<proteinExistence type="predicted"/>
<dbReference type="InterPro" id="IPR001180">
    <property type="entry name" value="CNH_dom"/>
</dbReference>
<evidence type="ECO:0000259" key="5">
    <source>
        <dbReference type="PROSITE" id="PS50219"/>
    </source>
</evidence>
<feature type="domain" description="CNH" evidence="5">
    <location>
        <begin position="741"/>
        <end position="1065"/>
    </location>
</feature>
<dbReference type="SUPFAM" id="SSF50729">
    <property type="entry name" value="PH domain-like"/>
    <property type="match status" value="1"/>
</dbReference>
<protein>
    <submittedName>
        <fullName evidence="6">Uncharacterized protein</fullName>
    </submittedName>
</protein>
<dbReference type="InterPro" id="IPR000219">
    <property type="entry name" value="DH_dom"/>
</dbReference>
<dbReference type="Gene3D" id="1.20.900.10">
    <property type="entry name" value="Dbl homology (DH) domain"/>
    <property type="match status" value="1"/>
</dbReference>
<dbReference type="PROSITE" id="PS50010">
    <property type="entry name" value="DH_2"/>
    <property type="match status" value="1"/>
</dbReference>
<dbReference type="SMART" id="SM00325">
    <property type="entry name" value="RhoGEF"/>
    <property type="match status" value="1"/>
</dbReference>
<feature type="domain" description="DH" evidence="4">
    <location>
        <begin position="276"/>
        <end position="538"/>
    </location>
</feature>
<evidence type="ECO:0000259" key="4">
    <source>
        <dbReference type="PROSITE" id="PS50010"/>
    </source>
</evidence>
<accession>A0ABR3JI02</accession>
<name>A0ABR3JI02_9AGAR</name>
<reference evidence="7" key="1">
    <citation type="submission" date="2024-06" db="EMBL/GenBank/DDBJ databases">
        <title>Multi-omics analyses provide insights into the biosynthesis of the anticancer antibiotic pleurotin in Hohenbuehelia grisea.</title>
        <authorList>
            <person name="Weaver J.A."/>
            <person name="Alberti F."/>
        </authorList>
    </citation>
    <scope>NUCLEOTIDE SEQUENCE [LARGE SCALE GENOMIC DNA]</scope>
    <source>
        <strain evidence="7">T-177</strain>
    </source>
</reference>
<evidence type="ECO:0000313" key="6">
    <source>
        <dbReference type="EMBL" id="KAL0955022.1"/>
    </source>
</evidence>